<dbReference type="PROSITE" id="PS50216">
    <property type="entry name" value="DHHC"/>
    <property type="match status" value="1"/>
</dbReference>
<keyword evidence="2 11" id="KW-0808">Transferase</keyword>
<feature type="domain" description="Palmitoyltransferase DHHC" evidence="12">
    <location>
        <begin position="169"/>
        <end position="297"/>
    </location>
</feature>
<keyword evidence="14" id="KW-1185">Reference proteome</keyword>
<protein>
    <recommendedName>
        <fullName evidence="11">Palmitoyltransferase</fullName>
        <ecNumber evidence="11">2.3.1.225</ecNumber>
    </recommendedName>
</protein>
<evidence type="ECO:0000256" key="9">
    <source>
        <dbReference type="ARBA" id="ARBA00023463"/>
    </source>
</evidence>
<dbReference type="EC" id="2.3.1.225" evidence="11"/>
<evidence type="ECO:0000256" key="1">
    <source>
        <dbReference type="ARBA" id="ARBA00004477"/>
    </source>
</evidence>
<evidence type="ECO:0000259" key="12">
    <source>
        <dbReference type="Pfam" id="PF01529"/>
    </source>
</evidence>
<dbReference type="Pfam" id="PF01529">
    <property type="entry name" value="DHHC"/>
    <property type="match status" value="1"/>
</dbReference>
<name>A0A4P6XP27_9ASCO</name>
<feature type="transmembrane region" description="Helical" evidence="11">
    <location>
        <begin position="101"/>
        <end position="121"/>
    </location>
</feature>
<evidence type="ECO:0000256" key="11">
    <source>
        <dbReference type="RuleBase" id="RU079119"/>
    </source>
</evidence>
<evidence type="ECO:0000256" key="2">
    <source>
        <dbReference type="ARBA" id="ARBA00022679"/>
    </source>
</evidence>
<dbReference type="Proteomes" id="UP000292447">
    <property type="component" value="Chromosome IV"/>
</dbReference>
<evidence type="ECO:0000256" key="4">
    <source>
        <dbReference type="ARBA" id="ARBA00022989"/>
    </source>
</evidence>
<feature type="transmembrane region" description="Helical" evidence="11">
    <location>
        <begin position="259"/>
        <end position="284"/>
    </location>
</feature>
<dbReference type="AlphaFoldDB" id="A0A4P6XP27"/>
<accession>A0A4P6XP27</accession>
<dbReference type="GO" id="GO:0006612">
    <property type="term" value="P:protein targeting to membrane"/>
    <property type="evidence" value="ECO:0007669"/>
    <property type="project" value="TreeGrafter"/>
</dbReference>
<keyword evidence="6" id="KW-0564">Palmitate</keyword>
<feature type="transmembrane region" description="Helical" evidence="11">
    <location>
        <begin position="71"/>
        <end position="89"/>
    </location>
</feature>
<dbReference type="STRING" id="2163413.A0A4P6XP27"/>
<dbReference type="InterPro" id="IPR039859">
    <property type="entry name" value="PFA4/ZDH16/20/ERF2-like"/>
</dbReference>
<keyword evidence="7" id="KW-0449">Lipoprotein</keyword>
<dbReference type="EMBL" id="CP034459">
    <property type="protein sequence ID" value="QBM89262.1"/>
    <property type="molecule type" value="Genomic_DNA"/>
</dbReference>
<keyword evidence="4 11" id="KW-1133">Transmembrane helix</keyword>
<keyword evidence="3 11" id="KW-0812">Transmembrane</keyword>
<sequence length="359" mass="41293">MLESRTGLRTRFRPGLSLAHRLATNWLLTDPNYVLGTDTAPLRNYQVQNFTDMRVWYLCGGRLRTVKQRPLNVLVAVLLVASAVLFFVFEAPWTWHHISPAVPLVFAYLWFLTFAFFVKAATVDPGIQPRNLHVPVNVSNLVHANGPEEYFNTVSLPYHLDKINGVSVKYCATCHIWRAPRTSHCAVCNSCVLCHDHHCIFLNNCVGYRNYRYFLWFLLTSVTLCVYLATFAFIHCFCFRYEKNSHVASFKESISDSPVLLLFGLIGCIGSVYPMMLLIFHIFLTANNLTTREYLNYVRPLLDSDDRYINVFDKKSVLQNLWLAWFATPQGVSYLRPKDAYVEGDFSKEGLPQLRSFDS</sequence>
<organism evidence="13 14">
    <name type="scientific">Metschnikowia aff. pulcherrima</name>
    <dbReference type="NCBI Taxonomy" id="2163413"/>
    <lineage>
        <taxon>Eukaryota</taxon>
        <taxon>Fungi</taxon>
        <taxon>Dikarya</taxon>
        <taxon>Ascomycota</taxon>
        <taxon>Saccharomycotina</taxon>
        <taxon>Pichiomycetes</taxon>
        <taxon>Metschnikowiaceae</taxon>
        <taxon>Metschnikowia</taxon>
    </lineage>
</organism>
<dbReference type="GO" id="GO:0005794">
    <property type="term" value="C:Golgi apparatus"/>
    <property type="evidence" value="ECO:0007669"/>
    <property type="project" value="TreeGrafter"/>
</dbReference>
<evidence type="ECO:0000256" key="10">
    <source>
        <dbReference type="ARBA" id="ARBA00048048"/>
    </source>
</evidence>
<comment type="similarity">
    <text evidence="9">Belongs to the DHHC palmitoyltransferase family. ERF2/ZDHHC9 subfamily.</text>
</comment>
<keyword evidence="8 11" id="KW-0012">Acyltransferase</keyword>
<evidence type="ECO:0000313" key="13">
    <source>
        <dbReference type="EMBL" id="QBM89262.1"/>
    </source>
</evidence>
<evidence type="ECO:0000256" key="6">
    <source>
        <dbReference type="ARBA" id="ARBA00023139"/>
    </source>
</evidence>
<feature type="transmembrane region" description="Helical" evidence="11">
    <location>
        <begin position="213"/>
        <end position="234"/>
    </location>
</feature>
<evidence type="ECO:0000256" key="8">
    <source>
        <dbReference type="ARBA" id="ARBA00023315"/>
    </source>
</evidence>
<dbReference type="GO" id="GO:0005789">
    <property type="term" value="C:endoplasmic reticulum membrane"/>
    <property type="evidence" value="ECO:0007669"/>
    <property type="project" value="UniProtKB-SubCell"/>
</dbReference>
<evidence type="ECO:0000256" key="7">
    <source>
        <dbReference type="ARBA" id="ARBA00023288"/>
    </source>
</evidence>
<reference evidence="14" key="1">
    <citation type="submission" date="2019-03" db="EMBL/GenBank/DDBJ databases">
        <title>Snf2 controls pulcherriminic acid biosynthesis and connects pigmentation and antifungal activity of the yeast Metschnikowia pulcherrima.</title>
        <authorList>
            <person name="Gore-Lloyd D."/>
            <person name="Sumann I."/>
            <person name="Brachmann A.O."/>
            <person name="Schneeberger K."/>
            <person name="Ortiz-Merino R.A."/>
            <person name="Moreno-Beltran M."/>
            <person name="Schlaefli M."/>
            <person name="Kirner P."/>
            <person name="Santos Kron A."/>
            <person name="Wolfe K.H."/>
            <person name="Piel J."/>
            <person name="Ahrens C.H."/>
            <person name="Henk D."/>
            <person name="Freimoser F.M."/>
        </authorList>
    </citation>
    <scope>NUCLEOTIDE SEQUENCE [LARGE SCALE GENOMIC DNA]</scope>
    <source>
        <strain evidence="14">APC 1.2</strain>
    </source>
</reference>
<comment type="catalytic activity">
    <reaction evidence="10 11">
        <text>L-cysteinyl-[protein] + hexadecanoyl-CoA = S-hexadecanoyl-L-cysteinyl-[protein] + CoA</text>
        <dbReference type="Rhea" id="RHEA:36683"/>
        <dbReference type="Rhea" id="RHEA-COMP:10131"/>
        <dbReference type="Rhea" id="RHEA-COMP:11032"/>
        <dbReference type="ChEBI" id="CHEBI:29950"/>
        <dbReference type="ChEBI" id="CHEBI:57287"/>
        <dbReference type="ChEBI" id="CHEBI:57379"/>
        <dbReference type="ChEBI" id="CHEBI:74151"/>
        <dbReference type="EC" id="2.3.1.225"/>
    </reaction>
</comment>
<gene>
    <name evidence="13" type="primary">MPUL0D03260</name>
    <name evidence="13" type="ORF">METSCH_D03260</name>
</gene>
<evidence type="ECO:0000256" key="3">
    <source>
        <dbReference type="ARBA" id="ARBA00022692"/>
    </source>
</evidence>
<dbReference type="PANTHER" id="PTHR22883">
    <property type="entry name" value="ZINC FINGER DHHC DOMAIN CONTAINING PROTEIN"/>
    <property type="match status" value="1"/>
</dbReference>
<dbReference type="GO" id="GO:0019706">
    <property type="term" value="F:protein-cysteine S-palmitoyltransferase activity"/>
    <property type="evidence" value="ECO:0007669"/>
    <property type="project" value="UniProtKB-EC"/>
</dbReference>
<evidence type="ECO:0000256" key="5">
    <source>
        <dbReference type="ARBA" id="ARBA00023136"/>
    </source>
</evidence>
<keyword evidence="5 11" id="KW-0472">Membrane</keyword>
<dbReference type="PANTHER" id="PTHR22883:SF43">
    <property type="entry name" value="PALMITOYLTRANSFERASE APP"/>
    <property type="match status" value="1"/>
</dbReference>
<evidence type="ECO:0000313" key="14">
    <source>
        <dbReference type="Proteomes" id="UP000292447"/>
    </source>
</evidence>
<proteinExistence type="inferred from homology"/>
<comment type="subcellular location">
    <subcellularLocation>
        <location evidence="1">Endoplasmic reticulum membrane</location>
        <topology evidence="1">Multi-pass membrane protein</topology>
    </subcellularLocation>
</comment>
<comment type="domain">
    <text evidence="11">The DHHC domain is required for palmitoyltransferase activity.</text>
</comment>
<dbReference type="InterPro" id="IPR001594">
    <property type="entry name" value="Palmitoyltrfase_DHHC"/>
</dbReference>